<keyword evidence="2" id="KW-1185">Reference proteome</keyword>
<organism evidence="1 2">
    <name type="scientific">Pseudonocardia xinjiangensis</name>
    <dbReference type="NCBI Taxonomy" id="75289"/>
    <lineage>
        <taxon>Bacteria</taxon>
        <taxon>Bacillati</taxon>
        <taxon>Actinomycetota</taxon>
        <taxon>Actinomycetes</taxon>
        <taxon>Pseudonocardiales</taxon>
        <taxon>Pseudonocardiaceae</taxon>
        <taxon>Pseudonocardia</taxon>
    </lineage>
</organism>
<dbReference type="SUPFAM" id="SSF52540">
    <property type="entry name" value="P-loop containing nucleoside triphosphate hydrolases"/>
    <property type="match status" value="1"/>
</dbReference>
<dbReference type="Gene3D" id="3.40.50.300">
    <property type="entry name" value="P-loop containing nucleotide triphosphate hydrolases"/>
    <property type="match status" value="1"/>
</dbReference>
<dbReference type="Proteomes" id="UP001296706">
    <property type="component" value="Unassembled WGS sequence"/>
</dbReference>
<keyword evidence="1" id="KW-0418">Kinase</keyword>
<dbReference type="GO" id="GO:0016301">
    <property type="term" value="F:kinase activity"/>
    <property type="evidence" value="ECO:0007669"/>
    <property type="project" value="UniProtKB-KW"/>
</dbReference>
<accession>A0ABX1R7C2</accession>
<keyword evidence="1" id="KW-0808">Transferase</keyword>
<dbReference type="NCBIfam" id="NF005255">
    <property type="entry name" value="PRK06762.2-2"/>
    <property type="match status" value="1"/>
</dbReference>
<dbReference type="RefSeq" id="WP_169393633.1">
    <property type="nucleotide sequence ID" value="NZ_BAAAJH010000016.1"/>
</dbReference>
<dbReference type="NCBIfam" id="NF005252">
    <property type="entry name" value="PRK06762.1-3"/>
    <property type="match status" value="1"/>
</dbReference>
<evidence type="ECO:0000313" key="1">
    <source>
        <dbReference type="EMBL" id="NMH75554.1"/>
    </source>
</evidence>
<comment type="caution">
    <text evidence="1">The sequence shown here is derived from an EMBL/GenBank/DDBJ whole genome shotgun (WGS) entry which is preliminary data.</text>
</comment>
<name>A0ABX1R7C2_9PSEU</name>
<dbReference type="EMBL" id="JAAXKY010000001">
    <property type="protein sequence ID" value="NMH75554.1"/>
    <property type="molecule type" value="Genomic_DNA"/>
</dbReference>
<proteinExistence type="predicted"/>
<dbReference type="InterPro" id="IPR027417">
    <property type="entry name" value="P-loop_NTPase"/>
</dbReference>
<sequence>MVNEGPRTTGDVPVGSPGTCLVILRGNSGSGKSTIARAVRDRYGRGCALVEQDYLRRTVLRERDVPGGNAAALIEHVVRFALDVGYHVICEGILHGSRYGPMLTRLAHAHRGATTVFYLDVPFDETLRRHTGRPQAREFTPDDMRGWYVPHDLLGIPGEQVIDGSKSLDDAVGLVAAHLPPIATPLPVANGREEWRPRT</sequence>
<gene>
    <name evidence="1" type="ORF">HF577_00185</name>
</gene>
<reference evidence="1 2" key="1">
    <citation type="submission" date="2020-04" db="EMBL/GenBank/DDBJ databases">
        <authorList>
            <person name="Klaysubun C."/>
            <person name="Duangmal K."/>
            <person name="Lipun K."/>
        </authorList>
    </citation>
    <scope>NUCLEOTIDE SEQUENCE [LARGE SCALE GENOMIC DNA]</scope>
    <source>
        <strain evidence="1 2">JCM 11839</strain>
    </source>
</reference>
<protein>
    <submittedName>
        <fullName evidence="1">Kinase</fullName>
    </submittedName>
</protein>
<dbReference type="Pfam" id="PF13671">
    <property type="entry name" value="AAA_33"/>
    <property type="match status" value="1"/>
</dbReference>
<evidence type="ECO:0000313" key="2">
    <source>
        <dbReference type="Proteomes" id="UP001296706"/>
    </source>
</evidence>